<reference evidence="14" key="1">
    <citation type="journal article" date="2022" name="bioRxiv">
        <title>Sequencing and chromosome-scale assembly of the giantPleurodeles waltlgenome.</title>
        <authorList>
            <person name="Brown T."/>
            <person name="Elewa A."/>
            <person name="Iarovenko S."/>
            <person name="Subramanian E."/>
            <person name="Araus A.J."/>
            <person name="Petzold A."/>
            <person name="Susuki M."/>
            <person name="Suzuki K.-i.T."/>
            <person name="Hayashi T."/>
            <person name="Toyoda A."/>
            <person name="Oliveira C."/>
            <person name="Osipova E."/>
            <person name="Leigh N.D."/>
            <person name="Simon A."/>
            <person name="Yun M.H."/>
        </authorList>
    </citation>
    <scope>NUCLEOTIDE SEQUENCE</scope>
    <source>
        <strain evidence="14">20211129_DDA</strain>
        <tissue evidence="14">Liver</tissue>
    </source>
</reference>
<feature type="domain" description="Peptidase M12A" evidence="13">
    <location>
        <begin position="72"/>
        <end position="272"/>
    </location>
</feature>
<dbReference type="SMART" id="SM00235">
    <property type="entry name" value="ZnMc"/>
    <property type="match status" value="1"/>
</dbReference>
<feature type="chain" id="PRO_5043093704" description="Metalloendopeptidase" evidence="10">
    <location>
        <begin position="20"/>
        <end position="612"/>
    </location>
</feature>
<dbReference type="EC" id="3.4.24.-" evidence="10"/>
<dbReference type="EMBL" id="JANPWB010000006">
    <property type="protein sequence ID" value="KAJ1182600.1"/>
    <property type="molecule type" value="Genomic_DNA"/>
</dbReference>
<name>A0AAV7U1E1_PLEWA</name>
<evidence type="ECO:0000256" key="10">
    <source>
        <dbReference type="RuleBase" id="RU361183"/>
    </source>
</evidence>
<keyword evidence="7" id="KW-1015">Disulfide bond</keyword>
<feature type="binding site" evidence="9">
    <location>
        <position position="180"/>
    </location>
    <ligand>
        <name>Zn(2+)</name>
        <dbReference type="ChEBI" id="CHEBI:29105"/>
        <note>catalytic</note>
    </ligand>
</feature>
<dbReference type="PANTHER" id="PTHR10127:SF899">
    <property type="entry name" value="ASTACIN-LIKE METALLOENDOPEPTIDASE-RELATED"/>
    <property type="match status" value="1"/>
</dbReference>
<evidence type="ECO:0000256" key="1">
    <source>
        <dbReference type="ARBA" id="ARBA00022670"/>
    </source>
</evidence>
<protein>
    <recommendedName>
        <fullName evidence="10">Metalloendopeptidase</fullName>
        <ecNumber evidence="10">3.4.24.-</ecNumber>
    </recommendedName>
</protein>
<dbReference type="PRINTS" id="PR00480">
    <property type="entry name" value="ASTACIN"/>
</dbReference>
<dbReference type="AlphaFoldDB" id="A0AAV7U1E1"/>
<keyword evidence="1 9" id="KW-0645">Protease</keyword>
<dbReference type="Gene3D" id="2.60.120.290">
    <property type="entry name" value="Spermadhesin, CUB domain"/>
    <property type="match status" value="2"/>
</dbReference>
<dbReference type="PANTHER" id="PTHR10127">
    <property type="entry name" value="DISCOIDIN, CUB, EGF, LAMININ , AND ZINC METALLOPROTEASE DOMAIN CONTAINING"/>
    <property type="match status" value="1"/>
</dbReference>
<organism evidence="14 15">
    <name type="scientific">Pleurodeles waltl</name>
    <name type="common">Iberian ribbed newt</name>
    <dbReference type="NCBI Taxonomy" id="8319"/>
    <lineage>
        <taxon>Eukaryota</taxon>
        <taxon>Metazoa</taxon>
        <taxon>Chordata</taxon>
        <taxon>Craniata</taxon>
        <taxon>Vertebrata</taxon>
        <taxon>Euteleostomi</taxon>
        <taxon>Amphibia</taxon>
        <taxon>Batrachia</taxon>
        <taxon>Caudata</taxon>
        <taxon>Salamandroidea</taxon>
        <taxon>Salamandridae</taxon>
        <taxon>Pleurodelinae</taxon>
        <taxon>Pleurodeles</taxon>
    </lineage>
</organism>
<dbReference type="Gene3D" id="3.40.390.10">
    <property type="entry name" value="Collagenase (Catalytic Domain)"/>
    <property type="match status" value="1"/>
</dbReference>
<keyword evidence="2 9" id="KW-0479">Metal-binding</keyword>
<keyword evidence="3 10" id="KW-0732">Signal</keyword>
<evidence type="ECO:0000256" key="9">
    <source>
        <dbReference type="PROSITE-ProRule" id="PRU01211"/>
    </source>
</evidence>
<comment type="caution">
    <text evidence="14">The sequence shown here is derived from an EMBL/GenBank/DDBJ whole genome shotgun (WGS) entry which is preliminary data.</text>
</comment>
<feature type="domain" description="CUB" evidence="12">
    <location>
        <begin position="388"/>
        <end position="499"/>
    </location>
</feature>
<sequence>MLAIGALLSSASLLGFALALPIPDVGLPVSTEALSPTGMSDELEPDDDILEANKDADVFLVDGDILAIKARNAITCPNGQCLWPHSSDGLVRVPYVLDDVYGAAQKAKVSAAMQDIATMTCVTFVPRLVERDYLHIFSGTGCWSPYGKQGGAQITSLAAGRCLKQGTIQHELMHNLGFYHEHTRKDRDTYINIMWQYIDQGQWPNLDKNINANTLDLPYDYSSVMHYSKTAYSNTPGKSTLVPKPDPTVPIGQRAGISNLDVAKINALYNCGLCRTVLMNPRGTISFTPSTSLPRGASSCMWLIRLPGNQVFLWLSEFNITPSVDCKSNYLRVYDGNSKTSPVILDNTCGQGKGLSLLASGNTMLLEVVYSSPSALNSFNATYTTGSCQGKYTSTNGTVTSPNYPNMYPPSTACSWTIVAPLGYKVSLTLVSIVFAPQKNCMDHSLKIYDDSKPLSAQLGVYCQQSRTNITSYGNKLRLVFNSHHFTANSGFVLTYSFIANLATYRRISNIGGIMAPTTSASDKPTADPSPTTAGQTDEDDIVFQSGMGSGNKETRMPIVDVKIPNMVRRHGSDMALCRGSTTWFYDKDVRHCSMTKFYDMFSTPWFYNMVL</sequence>
<feature type="binding site" evidence="9">
    <location>
        <position position="170"/>
    </location>
    <ligand>
        <name>Zn(2+)</name>
        <dbReference type="ChEBI" id="CHEBI:29105"/>
        <note>catalytic</note>
    </ligand>
</feature>
<evidence type="ECO:0000259" key="12">
    <source>
        <dbReference type="PROSITE" id="PS01180"/>
    </source>
</evidence>
<evidence type="ECO:0000256" key="2">
    <source>
        <dbReference type="ARBA" id="ARBA00022723"/>
    </source>
</evidence>
<dbReference type="SUPFAM" id="SSF49854">
    <property type="entry name" value="Spermadhesin, CUB domain"/>
    <property type="match status" value="2"/>
</dbReference>
<feature type="domain" description="CUB" evidence="12">
    <location>
        <begin position="274"/>
        <end position="386"/>
    </location>
</feature>
<keyword evidence="5 9" id="KW-0862">Zinc</keyword>
<dbReference type="PROSITE" id="PS01180">
    <property type="entry name" value="CUB"/>
    <property type="match status" value="2"/>
</dbReference>
<evidence type="ECO:0000259" key="13">
    <source>
        <dbReference type="PROSITE" id="PS51864"/>
    </source>
</evidence>
<dbReference type="InterPro" id="IPR006026">
    <property type="entry name" value="Peptidase_Metallo"/>
</dbReference>
<comment type="cofactor">
    <cofactor evidence="9 10">
        <name>Zn(2+)</name>
        <dbReference type="ChEBI" id="CHEBI:29105"/>
    </cofactor>
    <text evidence="9 10">Binds 1 zinc ion per subunit.</text>
</comment>
<dbReference type="CDD" id="cd00041">
    <property type="entry name" value="CUB"/>
    <property type="match status" value="2"/>
</dbReference>
<comment type="caution">
    <text evidence="8">Lacks conserved residue(s) required for the propagation of feature annotation.</text>
</comment>
<dbReference type="GO" id="GO:0008270">
    <property type="term" value="F:zinc ion binding"/>
    <property type="evidence" value="ECO:0007669"/>
    <property type="project" value="UniProtKB-UniRule"/>
</dbReference>
<gene>
    <name evidence="14" type="ORF">NDU88_007787</name>
</gene>
<dbReference type="InterPro" id="IPR001506">
    <property type="entry name" value="Peptidase_M12A"/>
</dbReference>
<feature type="region of interest" description="Disordered" evidence="11">
    <location>
        <begin position="519"/>
        <end position="555"/>
    </location>
</feature>
<dbReference type="GO" id="GO:0006508">
    <property type="term" value="P:proteolysis"/>
    <property type="evidence" value="ECO:0007669"/>
    <property type="project" value="UniProtKB-KW"/>
</dbReference>
<dbReference type="SUPFAM" id="SSF55486">
    <property type="entry name" value="Metalloproteases ('zincins'), catalytic domain"/>
    <property type="match status" value="1"/>
</dbReference>
<evidence type="ECO:0000256" key="4">
    <source>
        <dbReference type="ARBA" id="ARBA00022801"/>
    </source>
</evidence>
<dbReference type="FunFam" id="3.40.390.10:FF:000040">
    <property type="entry name" value="Metalloendopeptidase"/>
    <property type="match status" value="1"/>
</dbReference>
<evidence type="ECO:0000313" key="14">
    <source>
        <dbReference type="EMBL" id="KAJ1182600.1"/>
    </source>
</evidence>
<dbReference type="FunFam" id="2.60.120.290:FF:000013">
    <property type="entry name" value="Membrane frizzled-related protein"/>
    <property type="match status" value="1"/>
</dbReference>
<keyword evidence="4 9" id="KW-0378">Hydrolase</keyword>
<dbReference type="InterPro" id="IPR024079">
    <property type="entry name" value="MetalloPept_cat_dom_sf"/>
</dbReference>
<dbReference type="Pfam" id="PF00431">
    <property type="entry name" value="CUB"/>
    <property type="match status" value="2"/>
</dbReference>
<feature type="binding site" evidence="9">
    <location>
        <position position="174"/>
    </location>
    <ligand>
        <name>Zn(2+)</name>
        <dbReference type="ChEBI" id="CHEBI:29105"/>
        <note>catalytic</note>
    </ligand>
</feature>
<dbReference type="Proteomes" id="UP001066276">
    <property type="component" value="Chromosome 3_2"/>
</dbReference>
<dbReference type="Pfam" id="PF01400">
    <property type="entry name" value="Astacin"/>
    <property type="match status" value="1"/>
</dbReference>
<feature type="signal peptide" evidence="10">
    <location>
        <begin position="1"/>
        <end position="19"/>
    </location>
</feature>
<keyword evidence="6 9" id="KW-0482">Metalloprotease</keyword>
<accession>A0AAV7U1E1</accession>
<evidence type="ECO:0000256" key="7">
    <source>
        <dbReference type="ARBA" id="ARBA00023157"/>
    </source>
</evidence>
<evidence type="ECO:0000256" key="11">
    <source>
        <dbReference type="SAM" id="MobiDB-lite"/>
    </source>
</evidence>
<evidence type="ECO:0000256" key="3">
    <source>
        <dbReference type="ARBA" id="ARBA00022729"/>
    </source>
</evidence>
<dbReference type="SMART" id="SM00042">
    <property type="entry name" value="CUB"/>
    <property type="match status" value="2"/>
</dbReference>
<evidence type="ECO:0000256" key="6">
    <source>
        <dbReference type="ARBA" id="ARBA00023049"/>
    </source>
</evidence>
<evidence type="ECO:0000256" key="5">
    <source>
        <dbReference type="ARBA" id="ARBA00022833"/>
    </source>
</evidence>
<evidence type="ECO:0000256" key="8">
    <source>
        <dbReference type="PROSITE-ProRule" id="PRU00059"/>
    </source>
</evidence>
<proteinExistence type="predicted"/>
<keyword evidence="15" id="KW-1185">Reference proteome</keyword>
<evidence type="ECO:0000313" key="15">
    <source>
        <dbReference type="Proteomes" id="UP001066276"/>
    </source>
</evidence>
<feature type="active site" evidence="9">
    <location>
        <position position="171"/>
    </location>
</feature>
<dbReference type="InterPro" id="IPR035914">
    <property type="entry name" value="Sperma_CUB_dom_sf"/>
</dbReference>
<dbReference type="InterPro" id="IPR000859">
    <property type="entry name" value="CUB_dom"/>
</dbReference>
<feature type="compositionally biased region" description="Polar residues" evidence="11">
    <location>
        <begin position="519"/>
        <end position="536"/>
    </location>
</feature>
<dbReference type="PROSITE" id="PS51864">
    <property type="entry name" value="ASTACIN"/>
    <property type="match status" value="1"/>
</dbReference>
<dbReference type="GO" id="GO:0004222">
    <property type="term" value="F:metalloendopeptidase activity"/>
    <property type="evidence" value="ECO:0007669"/>
    <property type="project" value="UniProtKB-UniRule"/>
</dbReference>